<dbReference type="InterPro" id="IPR005135">
    <property type="entry name" value="Endo/exonuclease/phosphatase"/>
</dbReference>
<evidence type="ECO:0000256" key="1">
    <source>
        <dbReference type="SAM" id="SignalP"/>
    </source>
</evidence>
<dbReference type="GO" id="GO:0003824">
    <property type="term" value="F:catalytic activity"/>
    <property type="evidence" value="ECO:0007669"/>
    <property type="project" value="InterPro"/>
</dbReference>
<dbReference type="PROSITE" id="PS51257">
    <property type="entry name" value="PROKAR_LIPOPROTEIN"/>
    <property type="match status" value="1"/>
</dbReference>
<dbReference type="InterPro" id="IPR036691">
    <property type="entry name" value="Endo/exonu/phosph_ase_sf"/>
</dbReference>
<reference evidence="3 4" key="1">
    <citation type="submission" date="2018-03" db="EMBL/GenBank/DDBJ databases">
        <title>Whole genome sequencing of Histamine producing bacteria.</title>
        <authorList>
            <person name="Butler K."/>
        </authorList>
    </citation>
    <scope>NUCLEOTIDE SEQUENCE [LARGE SCALE GENOMIC DNA]</scope>
    <source>
        <strain evidence="3 4">ATCC 19614</strain>
    </source>
</reference>
<proteinExistence type="predicted"/>
<accession>A0A2T3L5H3</accession>
<name>A0A2T3L5H3_9GAMM</name>
<dbReference type="Proteomes" id="UP000241803">
    <property type="component" value="Unassembled WGS sequence"/>
</dbReference>
<protein>
    <submittedName>
        <fullName evidence="3">Succinyl-CoA synthetase subunit alpha</fullName>
    </submittedName>
</protein>
<gene>
    <name evidence="3" type="ORF">C9J47_17730</name>
</gene>
<feature type="signal peptide" evidence="1">
    <location>
        <begin position="1"/>
        <end position="31"/>
    </location>
</feature>
<dbReference type="EMBL" id="PYOC01000007">
    <property type="protein sequence ID" value="PSV45155.1"/>
    <property type="molecule type" value="Genomic_DNA"/>
</dbReference>
<keyword evidence="1" id="KW-0732">Signal</keyword>
<organism evidence="3 4">
    <name type="scientific">Photobacterium indicum</name>
    <dbReference type="NCBI Taxonomy" id="81447"/>
    <lineage>
        <taxon>Bacteria</taxon>
        <taxon>Pseudomonadati</taxon>
        <taxon>Pseudomonadota</taxon>
        <taxon>Gammaproteobacteria</taxon>
        <taxon>Vibrionales</taxon>
        <taxon>Vibrionaceae</taxon>
        <taxon>Photobacterium</taxon>
    </lineage>
</organism>
<feature type="chain" id="PRO_5015449492" evidence="1">
    <location>
        <begin position="32"/>
        <end position="467"/>
    </location>
</feature>
<dbReference type="Gene3D" id="3.60.10.10">
    <property type="entry name" value="Endonuclease/exonuclease/phosphatase"/>
    <property type="match status" value="1"/>
</dbReference>
<dbReference type="Pfam" id="PF03372">
    <property type="entry name" value="Exo_endo_phos"/>
    <property type="match status" value="1"/>
</dbReference>
<comment type="caution">
    <text evidence="3">The sequence shown here is derived from an EMBL/GenBank/DDBJ whole genome shotgun (WGS) entry which is preliminary data.</text>
</comment>
<feature type="domain" description="Endonuclease/exonuclease/phosphatase" evidence="2">
    <location>
        <begin position="91"/>
        <end position="458"/>
    </location>
</feature>
<evidence type="ECO:0000313" key="4">
    <source>
        <dbReference type="Proteomes" id="UP000241803"/>
    </source>
</evidence>
<sequence>MYYLRNYSKWCAIHIKTFSTLALVVSAALLAGCNDTDYVQPTEVKIATYNLSFDRDTFEELIAEMQIAPAKQKALVTAYLDGTIDNDNDKRTAEKVIQIRNVAAVIQKNRPNVLMMAEYNNDGTGEDKAALIGFQDNYLSIAQSIDGAGGEVNLEPITFPHLESYSTNTGLASGLDLDNNGTIGGLGDDWGFGQYHGQYAFALMSQYEIDTDNTRTFQTFKWKDLEGAQIPTITICDDPTKFPTGMNCGDEWYSAEEWKQVRLSSKNHVDAPIIIPTANGEEVIHLLMSHPTPPVFDTGKNKAQNAAEVKFWNQYIQGKSFFYDDAGLNGGLADNAKFVIMGDQNLDPIAGDGISDVMQILHRDPLVNQDVMNGELYPTSYGASEHAVDKSLTHPKPNRISSTFGLGVDYAIPSANLNVVDTGVYWSASYEEGRILFNDARISDDGADGDGKSVSSDHRMVWIKTQF</sequence>
<dbReference type="SUPFAM" id="SSF56219">
    <property type="entry name" value="DNase I-like"/>
    <property type="match status" value="1"/>
</dbReference>
<dbReference type="AlphaFoldDB" id="A0A2T3L5H3"/>
<evidence type="ECO:0000313" key="3">
    <source>
        <dbReference type="EMBL" id="PSV45155.1"/>
    </source>
</evidence>
<dbReference type="RefSeq" id="WP_107254683.1">
    <property type="nucleotide sequence ID" value="NZ_PYOC01000007.1"/>
</dbReference>
<keyword evidence="4" id="KW-1185">Reference proteome</keyword>
<evidence type="ECO:0000259" key="2">
    <source>
        <dbReference type="Pfam" id="PF03372"/>
    </source>
</evidence>